<dbReference type="InterPro" id="IPR016036">
    <property type="entry name" value="Malonyl_transacylase_ACP-bd"/>
</dbReference>
<dbReference type="SUPFAM" id="SSF55048">
    <property type="entry name" value="Probable ACP-binding domain of malonyl-CoA ACP transacylase"/>
    <property type="match status" value="1"/>
</dbReference>
<gene>
    <name evidence="7" type="primary">fabD</name>
    <name evidence="7" type="ORF">G8O30_04715</name>
</gene>
<dbReference type="GO" id="GO:0004314">
    <property type="term" value="F:[acyl-carrier-protein] S-malonyltransferase activity"/>
    <property type="evidence" value="ECO:0007669"/>
    <property type="project" value="UniProtKB-EC"/>
</dbReference>
<keyword evidence="8" id="KW-1185">Reference proteome</keyword>
<dbReference type="EMBL" id="CP049742">
    <property type="protein sequence ID" value="QPC46311.1"/>
    <property type="molecule type" value="Genomic_DNA"/>
</dbReference>
<dbReference type="PANTHER" id="PTHR42681">
    <property type="entry name" value="MALONYL-COA-ACYL CARRIER PROTEIN TRANSACYLASE, MITOCHONDRIAL"/>
    <property type="match status" value="1"/>
</dbReference>
<dbReference type="Gene3D" id="3.40.366.10">
    <property type="entry name" value="Malonyl-Coenzyme A Acyl Carrier Protein, domain 2"/>
    <property type="match status" value="1"/>
</dbReference>
<evidence type="ECO:0000256" key="4">
    <source>
        <dbReference type="PIRNR" id="PIRNR000446"/>
    </source>
</evidence>
<feature type="domain" description="Malonyl-CoA:ACP transacylase (MAT)" evidence="6">
    <location>
        <begin position="6"/>
        <end position="303"/>
    </location>
</feature>
<dbReference type="InterPro" id="IPR024925">
    <property type="entry name" value="Malonyl_CoA-ACP_transAc"/>
</dbReference>
<dbReference type="SMART" id="SM00827">
    <property type="entry name" value="PKS_AT"/>
    <property type="match status" value="1"/>
</dbReference>
<comment type="catalytic activity">
    <reaction evidence="3 4">
        <text>holo-[ACP] + malonyl-CoA = malonyl-[ACP] + CoA</text>
        <dbReference type="Rhea" id="RHEA:41792"/>
        <dbReference type="Rhea" id="RHEA-COMP:9623"/>
        <dbReference type="Rhea" id="RHEA-COMP:9685"/>
        <dbReference type="ChEBI" id="CHEBI:57287"/>
        <dbReference type="ChEBI" id="CHEBI:57384"/>
        <dbReference type="ChEBI" id="CHEBI:64479"/>
        <dbReference type="ChEBI" id="CHEBI:78449"/>
        <dbReference type="EC" id="2.3.1.39"/>
    </reaction>
</comment>
<protein>
    <recommendedName>
        <fullName evidence="4">Malonyl CoA-acyl carrier protein transacylase</fullName>
        <ecNumber evidence="4">2.3.1.39</ecNumber>
    </recommendedName>
</protein>
<name>A0A7S8HFA3_9BACI</name>
<dbReference type="FunFam" id="3.30.70.250:FF:000001">
    <property type="entry name" value="Malonyl CoA-acyl carrier protein transacylase"/>
    <property type="match status" value="1"/>
</dbReference>
<dbReference type="NCBIfam" id="TIGR00128">
    <property type="entry name" value="fabD"/>
    <property type="match status" value="1"/>
</dbReference>
<keyword evidence="1 4" id="KW-0808">Transferase</keyword>
<evidence type="ECO:0000256" key="1">
    <source>
        <dbReference type="ARBA" id="ARBA00022679"/>
    </source>
</evidence>
<dbReference type="GO" id="GO:0005829">
    <property type="term" value="C:cytosol"/>
    <property type="evidence" value="ECO:0007669"/>
    <property type="project" value="TreeGrafter"/>
</dbReference>
<dbReference type="InterPro" id="IPR016035">
    <property type="entry name" value="Acyl_Trfase/lysoPLipase"/>
</dbReference>
<dbReference type="EC" id="2.3.1.39" evidence="4"/>
<dbReference type="InterPro" id="IPR014043">
    <property type="entry name" value="Acyl_transferase_dom"/>
</dbReference>
<reference evidence="7 8" key="1">
    <citation type="submission" date="2019-07" db="EMBL/GenBank/DDBJ databases">
        <title>Genome sequence of 2 isolates from Red Sea Mangroves.</title>
        <authorList>
            <person name="Sefrji F."/>
            <person name="Michoud G."/>
            <person name="Merlino G."/>
            <person name="Daffonchio D."/>
        </authorList>
    </citation>
    <scope>NUCLEOTIDE SEQUENCE [LARGE SCALE GENOMIC DNA]</scope>
    <source>
        <strain evidence="7 8">R1DC41</strain>
    </source>
</reference>
<dbReference type="Proteomes" id="UP000593626">
    <property type="component" value="Chromosome"/>
</dbReference>
<dbReference type="Gene3D" id="3.30.70.250">
    <property type="entry name" value="Malonyl-CoA ACP transacylase, ACP-binding"/>
    <property type="match status" value="1"/>
</dbReference>
<dbReference type="KEGG" id="mcui:G8O30_04715"/>
<proteinExistence type="inferred from homology"/>
<dbReference type="PANTHER" id="PTHR42681:SF1">
    <property type="entry name" value="MALONYL-COA-ACYL CARRIER PROTEIN TRANSACYLASE, MITOCHONDRIAL"/>
    <property type="match status" value="1"/>
</dbReference>
<dbReference type="Pfam" id="PF00698">
    <property type="entry name" value="Acyl_transf_1"/>
    <property type="match status" value="1"/>
</dbReference>
<dbReference type="PIRSF" id="PIRSF000446">
    <property type="entry name" value="Mct"/>
    <property type="match status" value="1"/>
</dbReference>
<comment type="similarity">
    <text evidence="4">Belongs to the fabD family.</text>
</comment>
<organism evidence="7 8">
    <name type="scientific">Mangrovibacillus cuniculi</name>
    <dbReference type="NCBI Taxonomy" id="2593652"/>
    <lineage>
        <taxon>Bacteria</taxon>
        <taxon>Bacillati</taxon>
        <taxon>Bacillota</taxon>
        <taxon>Bacilli</taxon>
        <taxon>Bacillales</taxon>
        <taxon>Bacillaceae</taxon>
        <taxon>Mangrovibacillus</taxon>
    </lineage>
</organism>
<dbReference type="RefSeq" id="WP_239673836.1">
    <property type="nucleotide sequence ID" value="NZ_CP049742.1"/>
</dbReference>
<dbReference type="InterPro" id="IPR001227">
    <property type="entry name" value="Ac_transferase_dom_sf"/>
</dbReference>
<dbReference type="SUPFAM" id="SSF52151">
    <property type="entry name" value="FabD/lysophospholipase-like"/>
    <property type="match status" value="1"/>
</dbReference>
<evidence type="ECO:0000259" key="6">
    <source>
        <dbReference type="SMART" id="SM00827"/>
    </source>
</evidence>
<feature type="active site" evidence="5">
    <location>
        <position position="200"/>
    </location>
</feature>
<evidence type="ECO:0000313" key="8">
    <source>
        <dbReference type="Proteomes" id="UP000593626"/>
    </source>
</evidence>
<dbReference type="GO" id="GO:0006633">
    <property type="term" value="P:fatty acid biosynthetic process"/>
    <property type="evidence" value="ECO:0007669"/>
    <property type="project" value="TreeGrafter"/>
</dbReference>
<evidence type="ECO:0000256" key="3">
    <source>
        <dbReference type="ARBA" id="ARBA00048462"/>
    </source>
</evidence>
<accession>A0A7S8HFA3</accession>
<evidence type="ECO:0000313" key="7">
    <source>
        <dbReference type="EMBL" id="QPC46311.1"/>
    </source>
</evidence>
<sequence>MTIAFLFPGQGSQTVGMGKQLYEEDQDSKEQLDAINQSLPFDLQKVMWEGPKDLLTETAHAQPALVAVSTTLVNVLTRNGITPSYLVGHSLGEYSALVAAGAFTAEEAVQIVHKRGLLMEQAVPNGKGAMAAILGLDAEKLENVCKNASTEEYSVQVANYNCPGQIVISGDKTAVDAACIGAKEAGAKRALPLPVSGPFHSSLMRPAAAEFEKELDQLQISPANIPVISNVTAEEMIEPLEINNKLIQQLYSPVRFEESIKFLLEKGVDTFVEVGPGNVLSGLVKKISKDVKIFSVSDLSSAQSVIDAQREAVQ</sequence>
<evidence type="ECO:0000256" key="2">
    <source>
        <dbReference type="ARBA" id="ARBA00023315"/>
    </source>
</evidence>
<dbReference type="AlphaFoldDB" id="A0A7S8HFA3"/>
<keyword evidence="2 4" id="KW-0012">Acyltransferase</keyword>
<dbReference type="InterPro" id="IPR004410">
    <property type="entry name" value="Malonyl_CoA-ACP_transAc_FabD"/>
</dbReference>
<dbReference type="InterPro" id="IPR050858">
    <property type="entry name" value="Mal-CoA-ACP_Trans/PKS_FabD"/>
</dbReference>
<feature type="active site" evidence="5">
    <location>
        <position position="90"/>
    </location>
</feature>
<evidence type="ECO:0000256" key="5">
    <source>
        <dbReference type="PIRSR" id="PIRSR000446-1"/>
    </source>
</evidence>